<evidence type="ECO:0000313" key="2">
    <source>
        <dbReference type="Proteomes" id="UP000288805"/>
    </source>
</evidence>
<sequence length="111" mass="12348">MDEIDESKLVIYESSEELDELFSNNSLKGGIATAFDEIPYIKLFLAKYCSKYTVVGPTYKFDGFGFVNIPKGSPLVADVSREVLNVTKGTKMLQLEKAWFGKHPIVQSSSS</sequence>
<dbReference type="Gene3D" id="3.40.190.10">
    <property type="entry name" value="Periplasmic binding protein-like II"/>
    <property type="match status" value="1"/>
</dbReference>
<evidence type="ECO:0000313" key="1">
    <source>
        <dbReference type="EMBL" id="RVW84243.1"/>
    </source>
</evidence>
<dbReference type="SUPFAM" id="SSF53850">
    <property type="entry name" value="Periplasmic binding protein-like II"/>
    <property type="match status" value="1"/>
</dbReference>
<comment type="caution">
    <text evidence="1">The sequence shown here is derived from an EMBL/GenBank/DDBJ whole genome shotgun (WGS) entry which is preliminary data.</text>
</comment>
<organism evidence="1 2">
    <name type="scientific">Vitis vinifera</name>
    <name type="common">Grape</name>
    <dbReference type="NCBI Taxonomy" id="29760"/>
    <lineage>
        <taxon>Eukaryota</taxon>
        <taxon>Viridiplantae</taxon>
        <taxon>Streptophyta</taxon>
        <taxon>Embryophyta</taxon>
        <taxon>Tracheophyta</taxon>
        <taxon>Spermatophyta</taxon>
        <taxon>Magnoliopsida</taxon>
        <taxon>eudicotyledons</taxon>
        <taxon>Gunneridae</taxon>
        <taxon>Pentapetalae</taxon>
        <taxon>rosids</taxon>
        <taxon>Vitales</taxon>
        <taxon>Vitaceae</taxon>
        <taxon>Viteae</taxon>
        <taxon>Vitis</taxon>
    </lineage>
</organism>
<keyword evidence="1" id="KW-0675">Receptor</keyword>
<dbReference type="PANTHER" id="PTHR18966">
    <property type="entry name" value="IONOTROPIC GLUTAMATE RECEPTOR"/>
    <property type="match status" value="1"/>
</dbReference>
<name>A0A438HIF0_VITVI</name>
<dbReference type="FunFam" id="3.40.190.10:FF:000217">
    <property type="entry name" value="Glutamate receptor"/>
    <property type="match status" value="1"/>
</dbReference>
<dbReference type="InterPro" id="IPR015683">
    <property type="entry name" value="Ionotropic_Glu_rcpt"/>
</dbReference>
<dbReference type="EMBL" id="QGNW01000218">
    <property type="protein sequence ID" value="RVW84243.1"/>
    <property type="molecule type" value="Genomic_DNA"/>
</dbReference>
<dbReference type="AlphaFoldDB" id="A0A438HIF0"/>
<gene>
    <name evidence="1" type="primary">GLR2.5_3</name>
    <name evidence="1" type="ORF">CK203_045244</name>
</gene>
<reference evidence="1 2" key="1">
    <citation type="journal article" date="2018" name="PLoS Genet.">
        <title>Population sequencing reveals clonal diversity and ancestral inbreeding in the grapevine cultivar Chardonnay.</title>
        <authorList>
            <person name="Roach M.J."/>
            <person name="Johnson D.L."/>
            <person name="Bohlmann J."/>
            <person name="van Vuuren H.J."/>
            <person name="Jones S.J."/>
            <person name="Pretorius I.S."/>
            <person name="Schmidt S.A."/>
            <person name="Borneman A.R."/>
        </authorList>
    </citation>
    <scope>NUCLEOTIDE SEQUENCE [LARGE SCALE GENOMIC DNA]</scope>
    <source>
        <strain evidence="2">cv. Chardonnay</strain>
        <tissue evidence="1">Leaf</tissue>
    </source>
</reference>
<protein>
    <submittedName>
        <fullName evidence="1">Glutamate receptor 2.5</fullName>
    </submittedName>
</protein>
<accession>A0A438HIF0</accession>
<proteinExistence type="predicted"/>
<dbReference type="Proteomes" id="UP000288805">
    <property type="component" value="Unassembled WGS sequence"/>
</dbReference>